<dbReference type="Pfam" id="PF13472">
    <property type="entry name" value="Lipase_GDSL_2"/>
    <property type="match status" value="1"/>
</dbReference>
<organism evidence="3 4">
    <name type="scientific">Bryocella elongata</name>
    <dbReference type="NCBI Taxonomy" id="863522"/>
    <lineage>
        <taxon>Bacteria</taxon>
        <taxon>Pseudomonadati</taxon>
        <taxon>Acidobacteriota</taxon>
        <taxon>Terriglobia</taxon>
        <taxon>Terriglobales</taxon>
        <taxon>Acidobacteriaceae</taxon>
        <taxon>Bryocella</taxon>
    </lineage>
</organism>
<proteinExistence type="predicted"/>
<dbReference type="InterPro" id="IPR053140">
    <property type="entry name" value="GDSL_Rv0518-like"/>
</dbReference>
<evidence type="ECO:0000259" key="2">
    <source>
        <dbReference type="Pfam" id="PF13472"/>
    </source>
</evidence>
<protein>
    <submittedName>
        <fullName evidence="3">Lysophospholipase L1</fullName>
    </submittedName>
</protein>
<keyword evidence="4" id="KW-1185">Reference proteome</keyword>
<dbReference type="AlphaFoldDB" id="A0A1H5W3T5"/>
<dbReference type="PANTHER" id="PTHR43784:SF2">
    <property type="entry name" value="GDSL-LIKE LIPASE_ACYLHYDROLASE, PUTATIVE (AFU_ORTHOLOGUE AFUA_2G00820)-RELATED"/>
    <property type="match status" value="1"/>
</dbReference>
<dbReference type="GO" id="GO:0016788">
    <property type="term" value="F:hydrolase activity, acting on ester bonds"/>
    <property type="evidence" value="ECO:0007669"/>
    <property type="project" value="UniProtKB-ARBA"/>
</dbReference>
<dbReference type="CDD" id="cd01830">
    <property type="entry name" value="XynE_like"/>
    <property type="match status" value="1"/>
</dbReference>
<evidence type="ECO:0000256" key="1">
    <source>
        <dbReference type="SAM" id="SignalP"/>
    </source>
</evidence>
<dbReference type="InterPro" id="IPR036514">
    <property type="entry name" value="SGNH_hydro_sf"/>
</dbReference>
<evidence type="ECO:0000313" key="3">
    <source>
        <dbReference type="EMBL" id="SEF93896.1"/>
    </source>
</evidence>
<feature type="chain" id="PRO_5009287886" evidence="1">
    <location>
        <begin position="27"/>
        <end position="410"/>
    </location>
</feature>
<dbReference type="Proteomes" id="UP000236728">
    <property type="component" value="Unassembled WGS sequence"/>
</dbReference>
<reference evidence="3 4" key="1">
    <citation type="submission" date="2016-10" db="EMBL/GenBank/DDBJ databases">
        <authorList>
            <person name="de Groot N.N."/>
        </authorList>
    </citation>
    <scope>NUCLEOTIDE SEQUENCE [LARGE SCALE GENOMIC DNA]</scope>
    <source>
        <strain evidence="3 4">DSM 22489</strain>
    </source>
</reference>
<accession>A0A1H5W3T5</accession>
<feature type="domain" description="SGNH hydrolase-type esterase" evidence="2">
    <location>
        <begin position="208"/>
        <end position="399"/>
    </location>
</feature>
<sequence>MLKTHVAARFTALAASALALALTASAATPPAPHWVATWATSPVFASNTTGKFDAAAPDGITLRQIVHLSIGGSSFRIQFTNEFGTADLKISAASLATVGAAGALTSTAMPVTFGGHASVTIPAGAMMVSDPVSLKAAPLSDVAVSLFLPSQTIDAMTLHSFADTTSYRVPGNSVTAPALTDPKTFTTWMFLKGIAADAPANAASIVTLGDSITDGALSTRDTNHRWPDVLAARLQANAATRNLGIANEGIGGNRVLHDTTGPNMLARFDRDVIAQPGVKYLVVMEAINDIGHSFDPSKPYDPITADELIVGYKQLIERAHEHGIKVFGATLTPYVGAKYQSPAGEAARQAVNEFIRHGGAFDGVIDFDQVTRDPANPGAFLPAYDSGDHLHPKDAGYKAMGESIDLKLFR</sequence>
<dbReference type="EMBL" id="FNVA01000002">
    <property type="protein sequence ID" value="SEF93896.1"/>
    <property type="molecule type" value="Genomic_DNA"/>
</dbReference>
<keyword evidence="1" id="KW-0732">Signal</keyword>
<evidence type="ECO:0000313" key="4">
    <source>
        <dbReference type="Proteomes" id="UP000236728"/>
    </source>
</evidence>
<dbReference type="SUPFAM" id="SSF52266">
    <property type="entry name" value="SGNH hydrolase"/>
    <property type="match status" value="1"/>
</dbReference>
<dbReference type="PANTHER" id="PTHR43784">
    <property type="entry name" value="GDSL-LIKE LIPASE/ACYLHYDROLASE, PUTATIVE (AFU_ORTHOLOGUE AFUA_2G00820)-RELATED"/>
    <property type="match status" value="1"/>
</dbReference>
<dbReference type="InterPro" id="IPR013830">
    <property type="entry name" value="SGNH_hydro"/>
</dbReference>
<feature type="signal peptide" evidence="1">
    <location>
        <begin position="1"/>
        <end position="26"/>
    </location>
</feature>
<name>A0A1H5W3T5_9BACT</name>
<dbReference type="OrthoDB" id="1828825at2"/>
<dbReference type="Gene3D" id="3.40.50.1110">
    <property type="entry name" value="SGNH hydrolase"/>
    <property type="match status" value="1"/>
</dbReference>
<gene>
    <name evidence="3" type="ORF">SAMN05421819_1422</name>
</gene>